<dbReference type="AlphaFoldDB" id="A0A7J9B4Q6"/>
<name>A0A7J9B4Q6_9ROSI</name>
<accession>A0A7J9B4Q6</accession>
<protein>
    <submittedName>
        <fullName evidence="1">Uncharacterized protein</fullName>
    </submittedName>
</protein>
<evidence type="ECO:0000313" key="2">
    <source>
        <dbReference type="Proteomes" id="UP000593574"/>
    </source>
</evidence>
<dbReference type="EMBL" id="JABEZV010449305">
    <property type="protein sequence ID" value="MBA0731315.1"/>
    <property type="molecule type" value="Genomic_DNA"/>
</dbReference>
<proteinExistence type="predicted"/>
<gene>
    <name evidence="1" type="ORF">Golax_020485</name>
</gene>
<organism evidence="1 2">
    <name type="scientific">Gossypium laxum</name>
    <dbReference type="NCBI Taxonomy" id="34288"/>
    <lineage>
        <taxon>Eukaryota</taxon>
        <taxon>Viridiplantae</taxon>
        <taxon>Streptophyta</taxon>
        <taxon>Embryophyta</taxon>
        <taxon>Tracheophyta</taxon>
        <taxon>Spermatophyta</taxon>
        <taxon>Magnoliopsida</taxon>
        <taxon>eudicotyledons</taxon>
        <taxon>Gunneridae</taxon>
        <taxon>Pentapetalae</taxon>
        <taxon>rosids</taxon>
        <taxon>malvids</taxon>
        <taxon>Malvales</taxon>
        <taxon>Malvaceae</taxon>
        <taxon>Malvoideae</taxon>
        <taxon>Gossypium</taxon>
    </lineage>
</organism>
<reference evidence="1 2" key="1">
    <citation type="journal article" date="2019" name="Genome Biol. Evol.">
        <title>Insights into the evolution of the New World diploid cottons (Gossypium, subgenus Houzingenia) based on genome sequencing.</title>
        <authorList>
            <person name="Grover C.E."/>
            <person name="Arick M.A. 2nd"/>
            <person name="Thrash A."/>
            <person name="Conover J.L."/>
            <person name="Sanders W.S."/>
            <person name="Peterson D.G."/>
            <person name="Frelichowski J.E."/>
            <person name="Scheffler J.A."/>
            <person name="Scheffler B.E."/>
            <person name="Wendel J.F."/>
        </authorList>
    </citation>
    <scope>NUCLEOTIDE SEQUENCE [LARGE SCALE GENOMIC DNA]</scope>
    <source>
        <strain evidence="1">4</strain>
        <tissue evidence="1">Leaf</tissue>
    </source>
</reference>
<comment type="caution">
    <text evidence="1">The sequence shown here is derived from an EMBL/GenBank/DDBJ whole genome shotgun (WGS) entry which is preliminary data.</text>
</comment>
<dbReference type="Proteomes" id="UP000593574">
    <property type="component" value="Unassembled WGS sequence"/>
</dbReference>
<keyword evidence="2" id="KW-1185">Reference proteome</keyword>
<evidence type="ECO:0000313" key="1">
    <source>
        <dbReference type="EMBL" id="MBA0731315.1"/>
    </source>
</evidence>
<sequence>MPWFIPNKFTDMFIELQALKNVEHGLQCNNRPRSRPELEQGQEQLALDPRIQQTVGTNLALEKVLELALQCLAPRRQSRPRMWRCGEILWSIRKDYQELSALDLRSRSCNSQISASVREI</sequence>